<evidence type="ECO:0000313" key="1">
    <source>
        <dbReference type="EMBL" id="OBS72100.1"/>
    </source>
</evidence>
<sequence>MISPLKWSAPAKFPITPSLSVQPDSTVPPGEDVTLVHWSMNTVDTFVLLGKAGSLGGQIVIVGEVLVFPNVCDFFTPQPQTPRITQWKISSGWEWLAWSSYFLGFCCLRRGTARDGPTMQLE</sequence>
<dbReference type="Gene3D" id="2.60.40.10">
    <property type="entry name" value="Immunoglobulins"/>
    <property type="match status" value="1"/>
</dbReference>
<dbReference type="AlphaFoldDB" id="A0A1A6H2R4"/>
<evidence type="ECO:0000313" key="2">
    <source>
        <dbReference type="Proteomes" id="UP000092124"/>
    </source>
</evidence>
<dbReference type="Proteomes" id="UP000092124">
    <property type="component" value="Unassembled WGS sequence"/>
</dbReference>
<keyword evidence="2" id="KW-1185">Reference proteome</keyword>
<feature type="non-terminal residue" evidence="1">
    <location>
        <position position="122"/>
    </location>
</feature>
<dbReference type="EMBL" id="LZPO01055194">
    <property type="protein sequence ID" value="OBS72100.1"/>
    <property type="molecule type" value="Genomic_DNA"/>
</dbReference>
<name>A0A1A6H2R4_NEOLE</name>
<organism evidence="1 2">
    <name type="scientific">Neotoma lepida</name>
    <name type="common">Desert woodrat</name>
    <dbReference type="NCBI Taxonomy" id="56216"/>
    <lineage>
        <taxon>Eukaryota</taxon>
        <taxon>Metazoa</taxon>
        <taxon>Chordata</taxon>
        <taxon>Craniata</taxon>
        <taxon>Vertebrata</taxon>
        <taxon>Euteleostomi</taxon>
        <taxon>Mammalia</taxon>
        <taxon>Eutheria</taxon>
        <taxon>Euarchontoglires</taxon>
        <taxon>Glires</taxon>
        <taxon>Rodentia</taxon>
        <taxon>Myomorpha</taxon>
        <taxon>Muroidea</taxon>
        <taxon>Cricetidae</taxon>
        <taxon>Neotominae</taxon>
        <taxon>Neotoma</taxon>
    </lineage>
</organism>
<accession>A0A1A6H2R4</accession>
<reference evidence="1 2" key="1">
    <citation type="submission" date="2016-06" db="EMBL/GenBank/DDBJ databases">
        <title>The Draft Genome Sequence and Annotation of the Desert Woodrat Neotoma lepida.</title>
        <authorList>
            <person name="Campbell M."/>
            <person name="Oakeson K.F."/>
            <person name="Yandell M."/>
            <person name="Halpert J.R."/>
            <person name="Dearing D."/>
        </authorList>
    </citation>
    <scope>NUCLEOTIDE SEQUENCE [LARGE SCALE GENOMIC DNA]</scope>
    <source>
        <strain evidence="1">417</strain>
        <tissue evidence="1">Liver</tissue>
    </source>
</reference>
<protein>
    <submittedName>
        <fullName evidence="1">Uncharacterized protein</fullName>
    </submittedName>
</protein>
<comment type="caution">
    <text evidence="1">The sequence shown here is derived from an EMBL/GenBank/DDBJ whole genome shotgun (WGS) entry which is preliminary data.</text>
</comment>
<gene>
    <name evidence="1" type="ORF">A6R68_13325</name>
</gene>
<proteinExistence type="predicted"/>
<dbReference type="InterPro" id="IPR013783">
    <property type="entry name" value="Ig-like_fold"/>
</dbReference>